<organism evidence="1 2">
    <name type="scientific">Algibacter pectinivorans</name>
    <dbReference type="NCBI Taxonomy" id="870482"/>
    <lineage>
        <taxon>Bacteria</taxon>
        <taxon>Pseudomonadati</taxon>
        <taxon>Bacteroidota</taxon>
        <taxon>Flavobacteriia</taxon>
        <taxon>Flavobacteriales</taxon>
        <taxon>Flavobacteriaceae</taxon>
        <taxon>Algibacter</taxon>
    </lineage>
</organism>
<evidence type="ECO:0000313" key="1">
    <source>
        <dbReference type="EMBL" id="SFD19754.1"/>
    </source>
</evidence>
<dbReference type="EMBL" id="FOMI01000006">
    <property type="protein sequence ID" value="SFD19754.1"/>
    <property type="molecule type" value="Genomic_DNA"/>
</dbReference>
<proteinExistence type="predicted"/>
<dbReference type="Proteomes" id="UP000199439">
    <property type="component" value="Unassembled WGS sequence"/>
</dbReference>
<dbReference type="OrthoDB" id="980645at2"/>
<dbReference type="AlphaFoldDB" id="A0A1I1QC80"/>
<dbReference type="STRING" id="870482.SAMN04487987_10625"/>
<gene>
    <name evidence="1" type="ORF">SAMN04487987_10625</name>
</gene>
<evidence type="ECO:0000313" key="2">
    <source>
        <dbReference type="Proteomes" id="UP000199439"/>
    </source>
</evidence>
<name>A0A1I1QC80_9FLAO</name>
<keyword evidence="2" id="KW-1185">Reference proteome</keyword>
<accession>A0A1I1QC80</accession>
<sequence>MKRTLVFILLIAFVIKPIYNLGYLAYYEINVEYITEMFCVNKEKVELACNGKCHLSQQLQTDTNSQEDNKTLVLLNEYLFGLYFQEYENFKYKEVKISLNKKVNSLCNNSYAYLYEHNHFRPPMV</sequence>
<protein>
    <submittedName>
        <fullName evidence="1">Uncharacterized protein</fullName>
    </submittedName>
</protein>
<reference evidence="2" key="1">
    <citation type="submission" date="2016-10" db="EMBL/GenBank/DDBJ databases">
        <authorList>
            <person name="Varghese N."/>
            <person name="Submissions S."/>
        </authorList>
    </citation>
    <scope>NUCLEOTIDE SEQUENCE [LARGE SCALE GENOMIC DNA]</scope>
    <source>
        <strain evidence="2">DSM 25730</strain>
    </source>
</reference>
<dbReference type="RefSeq" id="WP_092851732.1">
    <property type="nucleotide sequence ID" value="NZ_FOMI01000006.1"/>
</dbReference>